<sequence>MESGKSSEVIREQTKSNKRGNKRKLEGPSQNDQAGRGELTGNRDKGNQWSSWERRENDELSENGKSDEEKSNLIEDAFAGALGGRVDGTDHKSELNFVTKKKIYEKNIAQIERQIQTNKLNNLGKAREILLEMLTLLKRRSMINKEKLLGRNQKKRVKKKKKLTKWRGIISNATFLGVNPLLAQCPSGHYTNITSMPIW</sequence>
<proteinExistence type="predicted"/>
<accession>A0A1A8WVV7</accession>
<evidence type="ECO:0000313" key="2">
    <source>
        <dbReference type="EMBL" id="SBS97096.1"/>
    </source>
</evidence>
<dbReference type="EMBL" id="FLQV01000656">
    <property type="protein sequence ID" value="SBS97096.1"/>
    <property type="molecule type" value="Genomic_DNA"/>
</dbReference>
<feature type="compositionally biased region" description="Basic and acidic residues" evidence="1">
    <location>
        <begin position="41"/>
        <end position="71"/>
    </location>
</feature>
<reference evidence="3" key="1">
    <citation type="submission" date="2016-05" db="EMBL/GenBank/DDBJ databases">
        <authorList>
            <person name="Naeem Raeece"/>
        </authorList>
    </citation>
    <scope>NUCLEOTIDE SEQUENCE [LARGE SCALE GENOMIC DNA]</scope>
</reference>
<dbReference type="AlphaFoldDB" id="A0A1A8WVV7"/>
<feature type="region of interest" description="Disordered" evidence="1">
    <location>
        <begin position="1"/>
        <end position="71"/>
    </location>
</feature>
<evidence type="ECO:0000313" key="3">
    <source>
        <dbReference type="Proteomes" id="UP000078546"/>
    </source>
</evidence>
<gene>
    <name evidence="2" type="ORF">POVCU1_035710</name>
</gene>
<organism evidence="2 3">
    <name type="scientific">Plasmodium ovale curtisi</name>
    <dbReference type="NCBI Taxonomy" id="864141"/>
    <lineage>
        <taxon>Eukaryota</taxon>
        <taxon>Sar</taxon>
        <taxon>Alveolata</taxon>
        <taxon>Apicomplexa</taxon>
        <taxon>Aconoidasida</taxon>
        <taxon>Haemosporida</taxon>
        <taxon>Plasmodiidae</taxon>
        <taxon>Plasmodium</taxon>
        <taxon>Plasmodium (Plasmodium)</taxon>
    </lineage>
</organism>
<protein>
    <submittedName>
        <fullName evidence="2">Uncharacterized protein</fullName>
    </submittedName>
</protein>
<name>A0A1A8WVV7_PLAOA</name>
<dbReference type="Proteomes" id="UP000078546">
    <property type="component" value="Unassembled WGS sequence"/>
</dbReference>
<evidence type="ECO:0000256" key="1">
    <source>
        <dbReference type="SAM" id="MobiDB-lite"/>
    </source>
</evidence>